<organism evidence="1 2">
    <name type="scientific">Tepidimonas thermarum</name>
    <dbReference type="NCBI Taxonomy" id="335431"/>
    <lineage>
        <taxon>Bacteria</taxon>
        <taxon>Pseudomonadati</taxon>
        <taxon>Pseudomonadota</taxon>
        <taxon>Betaproteobacteria</taxon>
        <taxon>Burkholderiales</taxon>
        <taxon>Tepidimonas</taxon>
    </lineage>
</organism>
<dbReference type="RefSeq" id="WP_185975094.1">
    <property type="nucleotide sequence ID" value="NZ_VJOL01000076.1"/>
</dbReference>
<dbReference type="EMBL" id="VJOL01000076">
    <property type="protein sequence ID" value="TSE27966.1"/>
    <property type="molecule type" value="Genomic_DNA"/>
</dbReference>
<name>A0A554WWL7_9BURK</name>
<dbReference type="InterPro" id="IPR006311">
    <property type="entry name" value="TAT_signal"/>
</dbReference>
<dbReference type="PROSITE" id="PS51318">
    <property type="entry name" value="TAT"/>
    <property type="match status" value="1"/>
</dbReference>
<dbReference type="AlphaFoldDB" id="A0A554WWL7"/>
<evidence type="ECO:0000313" key="2">
    <source>
        <dbReference type="Proteomes" id="UP000318542"/>
    </source>
</evidence>
<keyword evidence="2" id="KW-1185">Reference proteome</keyword>
<evidence type="ECO:0000313" key="1">
    <source>
        <dbReference type="EMBL" id="TSE27966.1"/>
    </source>
</evidence>
<reference evidence="1 2" key="1">
    <citation type="submission" date="2019-07" db="EMBL/GenBank/DDBJ databases">
        <title>Tepidimonas thermarum AA-1 draft genome.</title>
        <authorList>
            <person name="Da Costa M.S."/>
            <person name="Froufe H.J.C."/>
            <person name="Egas C."/>
            <person name="Albuquerque L."/>
        </authorList>
    </citation>
    <scope>NUCLEOTIDE SEQUENCE [LARGE SCALE GENOMIC DNA]</scope>
    <source>
        <strain evidence="1 2">AA-1</strain>
    </source>
</reference>
<gene>
    <name evidence="1" type="ORF">Tther_02471</name>
</gene>
<protein>
    <submittedName>
        <fullName evidence="1">Uncharacterized protein</fullName>
    </submittedName>
</protein>
<sequence length="58" mass="5984">MLRPTPPRPTRRRWLAAAGGLALAGALGGCHVPEPPLRIVHVLDISEGAGAVLVAVEP</sequence>
<dbReference type="PROSITE" id="PS51257">
    <property type="entry name" value="PROKAR_LIPOPROTEIN"/>
    <property type="match status" value="1"/>
</dbReference>
<comment type="caution">
    <text evidence="1">The sequence shown here is derived from an EMBL/GenBank/DDBJ whole genome shotgun (WGS) entry which is preliminary data.</text>
</comment>
<proteinExistence type="predicted"/>
<dbReference type="Proteomes" id="UP000318542">
    <property type="component" value="Unassembled WGS sequence"/>
</dbReference>
<accession>A0A554WWL7</accession>